<proteinExistence type="evidence at transcript level"/>
<feature type="non-terminal residue" evidence="2">
    <location>
        <position position="1"/>
    </location>
</feature>
<feature type="compositionally biased region" description="Basic residues" evidence="1">
    <location>
        <begin position="284"/>
        <end position="296"/>
    </location>
</feature>
<evidence type="ECO:0000313" key="2">
    <source>
        <dbReference type="EMBL" id="JAC13724.1"/>
    </source>
</evidence>
<protein>
    <submittedName>
        <fullName evidence="2">Uncharacterized protein</fullName>
    </submittedName>
</protein>
<evidence type="ECO:0000256" key="1">
    <source>
        <dbReference type="SAM" id="MobiDB-lite"/>
    </source>
</evidence>
<feature type="region of interest" description="Disordered" evidence="1">
    <location>
        <begin position="265"/>
        <end position="296"/>
    </location>
</feature>
<dbReference type="AlphaFoldDB" id="A0A023EYN8"/>
<accession>A0A023EYN8</accession>
<sequence length="438" mass="50126">GTQVNDSTIRNLLKSRARFGPTLRQEIAKFATENGVPEAAKHFSSTLNMNISHCLIRRFKSLYGPKRPYNKKTKNKLKKDIEGLTTKVKNDIGSYANEHTTEETINHFKNLLGIDLLESAVKKLHQDYLLKHPFTEHLQREQRFVKQECVPEYNIQNNMCYSQNVTQNTYYNNVQMYHPQYSAQCPGRPPESVEGESGVVSQHFLLVSSQEPPANYDMEIQEKVDDKNSWENTNNSNANEYQQFPSVENHIFVQVVQEKNNETIQPAEEPTSVPPSLQELQQPKKSKKKMTGVKKRGKYSTFSPELRAEIGKYAVEHGCLKASNHFSSILGRDLPESTARGIKEKYLRKLKYSEVTSLGYSPRGRVPRLGKYDEMVQDCFKELIKTGERASSFLAIVTARKVLTKYEPNLLKENGGNIELNNSWAKSFLKRLGLRNNS</sequence>
<feature type="compositionally biased region" description="Polar residues" evidence="1">
    <location>
        <begin position="274"/>
        <end position="283"/>
    </location>
</feature>
<dbReference type="EMBL" id="GBBI01004988">
    <property type="protein sequence ID" value="JAC13724.1"/>
    <property type="molecule type" value="mRNA"/>
</dbReference>
<name>A0A023EYN8_TRIIF</name>
<reference evidence="2" key="1">
    <citation type="journal article" date="2014" name="PLoS Negl. Trop. Dis.">
        <title>An updated insight into the Sialotranscriptome of Triatoma infestans: developmental stage and geographic variations.</title>
        <authorList>
            <person name="Schwarz A."/>
            <person name="Medrano-Mercado N."/>
            <person name="Schaub G.A."/>
            <person name="Struchiner C.J."/>
            <person name="Bargues M.D."/>
            <person name="Levy M.Z."/>
            <person name="Ribeiro J.M."/>
        </authorList>
    </citation>
    <scope>NUCLEOTIDE SEQUENCE</scope>
    <source>
        <strain evidence="2">Chile</strain>
        <tissue evidence="2">Salivary glands</tissue>
    </source>
</reference>
<organism evidence="2">
    <name type="scientific">Triatoma infestans</name>
    <name type="common">Assassin bug</name>
    <dbReference type="NCBI Taxonomy" id="30076"/>
    <lineage>
        <taxon>Eukaryota</taxon>
        <taxon>Metazoa</taxon>
        <taxon>Ecdysozoa</taxon>
        <taxon>Arthropoda</taxon>
        <taxon>Hexapoda</taxon>
        <taxon>Insecta</taxon>
        <taxon>Pterygota</taxon>
        <taxon>Neoptera</taxon>
        <taxon>Paraneoptera</taxon>
        <taxon>Hemiptera</taxon>
        <taxon>Heteroptera</taxon>
        <taxon>Panheteroptera</taxon>
        <taxon>Cimicomorpha</taxon>
        <taxon>Reduviidae</taxon>
        <taxon>Triatominae</taxon>
        <taxon>Triatoma</taxon>
    </lineage>
</organism>